<feature type="domain" description="DUF6429" evidence="1">
    <location>
        <begin position="8"/>
        <end position="81"/>
    </location>
</feature>
<sequence>MNLPDELDHEKLAEVALAILSLTAMDDDYGVRVWKGMDWGLTEFLYEKGWIHDPKGKQKSMVLTEEGAKLAPEFMKKHFAK</sequence>
<dbReference type="Proteomes" id="UP000321039">
    <property type="component" value="Unassembled WGS sequence"/>
</dbReference>
<evidence type="ECO:0000259" key="1">
    <source>
        <dbReference type="Pfam" id="PF20008"/>
    </source>
</evidence>
<organism evidence="2 3">
    <name type="scientific">Parahaliea maris</name>
    <dbReference type="NCBI Taxonomy" id="2716870"/>
    <lineage>
        <taxon>Bacteria</taxon>
        <taxon>Pseudomonadati</taxon>
        <taxon>Pseudomonadota</taxon>
        <taxon>Gammaproteobacteria</taxon>
        <taxon>Cellvibrionales</taxon>
        <taxon>Halieaceae</taxon>
        <taxon>Parahaliea</taxon>
    </lineage>
</organism>
<dbReference type="RefSeq" id="WP_148068927.1">
    <property type="nucleotide sequence ID" value="NZ_VRZA01000004.1"/>
</dbReference>
<protein>
    <recommendedName>
        <fullName evidence="1">DUF6429 domain-containing protein</fullName>
    </recommendedName>
</protein>
<dbReference type="EMBL" id="VRZA01000004">
    <property type="protein sequence ID" value="TXS92925.1"/>
    <property type="molecule type" value="Genomic_DNA"/>
</dbReference>
<keyword evidence="3" id="KW-1185">Reference proteome</keyword>
<reference evidence="2 3" key="1">
    <citation type="submission" date="2019-08" db="EMBL/GenBank/DDBJ databases">
        <title>Parahaliea maris sp. nov., isolated from the surface seawater.</title>
        <authorList>
            <person name="Liu Y."/>
        </authorList>
    </citation>
    <scope>NUCLEOTIDE SEQUENCE [LARGE SCALE GENOMIC DNA]</scope>
    <source>
        <strain evidence="2 3">HSLHS9</strain>
    </source>
</reference>
<proteinExistence type="predicted"/>
<evidence type="ECO:0000313" key="3">
    <source>
        <dbReference type="Proteomes" id="UP000321039"/>
    </source>
</evidence>
<evidence type="ECO:0000313" key="2">
    <source>
        <dbReference type="EMBL" id="TXS92925.1"/>
    </source>
</evidence>
<comment type="caution">
    <text evidence="2">The sequence shown here is derived from an EMBL/GenBank/DDBJ whole genome shotgun (WGS) entry which is preliminary data.</text>
</comment>
<dbReference type="InterPro" id="IPR045489">
    <property type="entry name" value="DUF6429"/>
</dbReference>
<dbReference type="Pfam" id="PF20008">
    <property type="entry name" value="DUF6429"/>
    <property type="match status" value="1"/>
</dbReference>
<name>A0A5C8ZWI1_9GAMM</name>
<dbReference type="AlphaFoldDB" id="A0A5C8ZWI1"/>
<gene>
    <name evidence="2" type="ORF">FV139_13270</name>
</gene>
<accession>A0A5C8ZWI1</accession>